<feature type="compositionally biased region" description="Low complexity" evidence="7">
    <location>
        <begin position="221"/>
        <end position="236"/>
    </location>
</feature>
<feature type="compositionally biased region" description="Low complexity" evidence="7">
    <location>
        <begin position="15"/>
        <end position="26"/>
    </location>
</feature>
<dbReference type="Proteomes" id="UP000242146">
    <property type="component" value="Unassembled WGS sequence"/>
</dbReference>
<gene>
    <name evidence="9" type="ORF">DM01DRAFT_1405946</name>
</gene>
<comment type="caution">
    <text evidence="9">The sequence shown here is derived from an EMBL/GenBank/DDBJ whole genome shotgun (WGS) entry which is preliminary data.</text>
</comment>
<sequence>MEVSKLVSPTYPPGALQSPSSFSLPPLSAPPQLNPELPSIQTVTDASPTIPELPYHRMPPASPSMVVAEFKDLIDKCKVIQDSLQQQKANIETSAFNSMIDTANGLLQGLQQMQQSQQEGIDANEMEYELIRQSRSWKENRRPKYCRRSKKSTLGQICHSCHTSETPEWRRGPDGARTLCNACGLHYSKLLRKGSTRVTSGQLLRAGKSTNDTTDTQNAVSIPNSNAIPAPASPLSNPPLTSASKIYTLTPYPSHFVQHPWGPT</sequence>
<evidence type="ECO:0000256" key="7">
    <source>
        <dbReference type="SAM" id="MobiDB-lite"/>
    </source>
</evidence>
<dbReference type="SMART" id="SM00401">
    <property type="entry name" value="ZnF_GATA"/>
    <property type="match status" value="1"/>
</dbReference>
<feature type="compositionally biased region" description="Polar residues" evidence="7">
    <location>
        <begin position="203"/>
        <end position="220"/>
    </location>
</feature>
<evidence type="ECO:0000256" key="1">
    <source>
        <dbReference type="ARBA" id="ARBA00022723"/>
    </source>
</evidence>
<keyword evidence="1" id="KW-0479">Metal-binding</keyword>
<evidence type="ECO:0000256" key="3">
    <source>
        <dbReference type="ARBA" id="ARBA00022833"/>
    </source>
</evidence>
<evidence type="ECO:0000259" key="8">
    <source>
        <dbReference type="PROSITE" id="PS50114"/>
    </source>
</evidence>
<dbReference type="GO" id="GO:0008270">
    <property type="term" value="F:zinc ion binding"/>
    <property type="evidence" value="ECO:0007669"/>
    <property type="project" value="UniProtKB-KW"/>
</dbReference>
<keyword evidence="3" id="KW-0862">Zinc</keyword>
<organism evidence="9 10">
    <name type="scientific">Hesseltinella vesiculosa</name>
    <dbReference type="NCBI Taxonomy" id="101127"/>
    <lineage>
        <taxon>Eukaryota</taxon>
        <taxon>Fungi</taxon>
        <taxon>Fungi incertae sedis</taxon>
        <taxon>Mucoromycota</taxon>
        <taxon>Mucoromycotina</taxon>
        <taxon>Mucoromycetes</taxon>
        <taxon>Mucorales</taxon>
        <taxon>Cunninghamellaceae</taxon>
        <taxon>Hesseltinella</taxon>
    </lineage>
</organism>
<dbReference type="Pfam" id="PF00320">
    <property type="entry name" value="GATA"/>
    <property type="match status" value="1"/>
</dbReference>
<dbReference type="Gene3D" id="3.30.50.10">
    <property type="entry name" value="Erythroid Transcription Factor GATA-1, subunit A"/>
    <property type="match status" value="1"/>
</dbReference>
<feature type="region of interest" description="Disordered" evidence="7">
    <location>
        <begin position="1"/>
        <end position="38"/>
    </location>
</feature>
<dbReference type="PANTHER" id="PTHR47172:SF24">
    <property type="entry name" value="GATA ZINC FINGER DOMAIN-CONTAINING PROTEIN 14-RELATED"/>
    <property type="match status" value="1"/>
</dbReference>
<keyword evidence="10" id="KW-1185">Reference proteome</keyword>
<dbReference type="PANTHER" id="PTHR47172">
    <property type="entry name" value="OS01G0976800 PROTEIN"/>
    <property type="match status" value="1"/>
</dbReference>
<dbReference type="PROSITE" id="PS50114">
    <property type="entry name" value="GATA_ZN_FINGER_2"/>
    <property type="match status" value="1"/>
</dbReference>
<dbReference type="STRING" id="101127.A0A1X2GMD0"/>
<evidence type="ECO:0000313" key="10">
    <source>
        <dbReference type="Proteomes" id="UP000242146"/>
    </source>
</evidence>
<feature type="region of interest" description="Disordered" evidence="7">
    <location>
        <begin position="203"/>
        <end position="236"/>
    </location>
</feature>
<accession>A0A1X2GMD0</accession>
<reference evidence="9 10" key="1">
    <citation type="submission" date="2016-07" db="EMBL/GenBank/DDBJ databases">
        <title>Pervasive Adenine N6-methylation of Active Genes in Fungi.</title>
        <authorList>
            <consortium name="DOE Joint Genome Institute"/>
            <person name="Mondo S.J."/>
            <person name="Dannebaum R.O."/>
            <person name="Kuo R.C."/>
            <person name="Labutti K."/>
            <person name="Haridas S."/>
            <person name="Kuo A."/>
            <person name="Salamov A."/>
            <person name="Ahrendt S.R."/>
            <person name="Lipzen A."/>
            <person name="Sullivan W."/>
            <person name="Andreopoulos W.B."/>
            <person name="Clum A."/>
            <person name="Lindquist E."/>
            <person name="Daum C."/>
            <person name="Ramamoorthy G.K."/>
            <person name="Gryganskyi A."/>
            <person name="Culley D."/>
            <person name="Magnuson J.K."/>
            <person name="James T.Y."/>
            <person name="O'Malley M.A."/>
            <person name="Stajich J.E."/>
            <person name="Spatafora J.W."/>
            <person name="Visel A."/>
            <person name="Grigoriev I.V."/>
        </authorList>
    </citation>
    <scope>NUCLEOTIDE SEQUENCE [LARGE SCALE GENOMIC DNA]</scope>
    <source>
        <strain evidence="9 10">NRRL 3301</strain>
    </source>
</reference>
<dbReference type="OrthoDB" id="2162994at2759"/>
<evidence type="ECO:0000256" key="5">
    <source>
        <dbReference type="ARBA" id="ARBA00023163"/>
    </source>
</evidence>
<dbReference type="InterPro" id="IPR013088">
    <property type="entry name" value="Znf_NHR/GATA"/>
</dbReference>
<feature type="domain" description="GATA-type" evidence="8">
    <location>
        <begin position="152"/>
        <end position="187"/>
    </location>
</feature>
<dbReference type="GO" id="GO:0043565">
    <property type="term" value="F:sequence-specific DNA binding"/>
    <property type="evidence" value="ECO:0007669"/>
    <property type="project" value="InterPro"/>
</dbReference>
<dbReference type="PROSITE" id="PS00344">
    <property type="entry name" value="GATA_ZN_FINGER_1"/>
    <property type="match status" value="1"/>
</dbReference>
<keyword evidence="2 6" id="KW-0863">Zinc-finger</keyword>
<dbReference type="CDD" id="cd00202">
    <property type="entry name" value="ZnF_GATA"/>
    <property type="match status" value="1"/>
</dbReference>
<dbReference type="GO" id="GO:0006355">
    <property type="term" value="P:regulation of DNA-templated transcription"/>
    <property type="evidence" value="ECO:0007669"/>
    <property type="project" value="InterPro"/>
</dbReference>
<dbReference type="AlphaFoldDB" id="A0A1X2GMD0"/>
<evidence type="ECO:0000313" key="9">
    <source>
        <dbReference type="EMBL" id="ORX57367.1"/>
    </source>
</evidence>
<evidence type="ECO:0000256" key="2">
    <source>
        <dbReference type="ARBA" id="ARBA00022771"/>
    </source>
</evidence>
<evidence type="ECO:0000256" key="4">
    <source>
        <dbReference type="ARBA" id="ARBA00023015"/>
    </source>
</evidence>
<protein>
    <submittedName>
        <fullName evidence="9">GATA-domain-containing protein</fullName>
    </submittedName>
</protein>
<dbReference type="SUPFAM" id="SSF57716">
    <property type="entry name" value="Glucocorticoid receptor-like (DNA-binding domain)"/>
    <property type="match status" value="1"/>
</dbReference>
<proteinExistence type="predicted"/>
<dbReference type="EMBL" id="MCGT01000008">
    <property type="protein sequence ID" value="ORX57367.1"/>
    <property type="molecule type" value="Genomic_DNA"/>
</dbReference>
<keyword evidence="5" id="KW-0804">Transcription</keyword>
<keyword evidence="4" id="KW-0805">Transcription regulation</keyword>
<name>A0A1X2GMD0_9FUNG</name>
<dbReference type="InterPro" id="IPR000679">
    <property type="entry name" value="Znf_GATA"/>
</dbReference>
<evidence type="ECO:0000256" key="6">
    <source>
        <dbReference type="PROSITE-ProRule" id="PRU00094"/>
    </source>
</evidence>